<dbReference type="PANTHER" id="PTHR28165">
    <property type="entry name" value="NON-CLASSICAL EXPORT PROTEIN 2-RELATED"/>
    <property type="match status" value="1"/>
</dbReference>
<accession>A0AAV9GTL5</accession>
<evidence type="ECO:0000259" key="6">
    <source>
        <dbReference type="Pfam" id="PF01284"/>
    </source>
</evidence>
<evidence type="ECO:0000256" key="5">
    <source>
        <dbReference type="SAM" id="Phobius"/>
    </source>
</evidence>
<dbReference type="GO" id="GO:0070941">
    <property type="term" value="P:eisosome assembly"/>
    <property type="evidence" value="ECO:0007669"/>
    <property type="project" value="TreeGrafter"/>
</dbReference>
<gene>
    <name evidence="7" type="ORF">QBC34DRAFT_79105</name>
</gene>
<dbReference type="AlphaFoldDB" id="A0AAV9GTL5"/>
<proteinExistence type="predicted"/>
<protein>
    <submittedName>
        <fullName evidence="7">Marvel domain-containing protein</fullName>
    </submittedName>
</protein>
<comment type="subcellular location">
    <subcellularLocation>
        <location evidence="1">Membrane</location>
        <topology evidence="1">Multi-pass membrane protein</topology>
    </subcellularLocation>
</comment>
<dbReference type="GO" id="GO:0032126">
    <property type="term" value="C:eisosome"/>
    <property type="evidence" value="ECO:0007669"/>
    <property type="project" value="TreeGrafter"/>
</dbReference>
<dbReference type="PANTHER" id="PTHR28165:SF2">
    <property type="entry name" value="MARVEL DOMAIN-CONTAINING PROTEIN"/>
    <property type="match status" value="1"/>
</dbReference>
<feature type="transmembrane region" description="Helical" evidence="5">
    <location>
        <begin position="12"/>
        <end position="33"/>
    </location>
</feature>
<feature type="transmembrane region" description="Helical" evidence="5">
    <location>
        <begin position="70"/>
        <end position="91"/>
    </location>
</feature>
<evidence type="ECO:0000313" key="8">
    <source>
        <dbReference type="Proteomes" id="UP001321760"/>
    </source>
</evidence>
<dbReference type="Proteomes" id="UP001321760">
    <property type="component" value="Unassembled WGS sequence"/>
</dbReference>
<reference evidence="7" key="1">
    <citation type="journal article" date="2023" name="Mol. Phylogenet. Evol.">
        <title>Genome-scale phylogeny and comparative genomics of the fungal order Sordariales.</title>
        <authorList>
            <person name="Hensen N."/>
            <person name="Bonometti L."/>
            <person name="Westerberg I."/>
            <person name="Brannstrom I.O."/>
            <person name="Guillou S."/>
            <person name="Cros-Aarteil S."/>
            <person name="Calhoun S."/>
            <person name="Haridas S."/>
            <person name="Kuo A."/>
            <person name="Mondo S."/>
            <person name="Pangilinan J."/>
            <person name="Riley R."/>
            <person name="LaButti K."/>
            <person name="Andreopoulos B."/>
            <person name="Lipzen A."/>
            <person name="Chen C."/>
            <person name="Yan M."/>
            <person name="Daum C."/>
            <person name="Ng V."/>
            <person name="Clum A."/>
            <person name="Steindorff A."/>
            <person name="Ohm R.A."/>
            <person name="Martin F."/>
            <person name="Silar P."/>
            <person name="Natvig D.O."/>
            <person name="Lalanne C."/>
            <person name="Gautier V."/>
            <person name="Ament-Velasquez S.L."/>
            <person name="Kruys A."/>
            <person name="Hutchinson M.I."/>
            <person name="Powell A.J."/>
            <person name="Barry K."/>
            <person name="Miller A.N."/>
            <person name="Grigoriev I.V."/>
            <person name="Debuchy R."/>
            <person name="Gladieux P."/>
            <person name="Hiltunen Thoren M."/>
            <person name="Johannesson H."/>
        </authorList>
    </citation>
    <scope>NUCLEOTIDE SEQUENCE</scope>
    <source>
        <strain evidence="7">PSN243</strain>
    </source>
</reference>
<keyword evidence="8" id="KW-1185">Reference proteome</keyword>
<evidence type="ECO:0000256" key="1">
    <source>
        <dbReference type="ARBA" id="ARBA00004141"/>
    </source>
</evidence>
<evidence type="ECO:0000256" key="2">
    <source>
        <dbReference type="ARBA" id="ARBA00022692"/>
    </source>
</evidence>
<dbReference type="EMBL" id="MU865934">
    <property type="protein sequence ID" value="KAK4449961.1"/>
    <property type="molecule type" value="Genomic_DNA"/>
</dbReference>
<name>A0AAV9GTL5_9PEZI</name>
<organism evidence="7 8">
    <name type="scientific">Podospora aff. communis PSN243</name>
    <dbReference type="NCBI Taxonomy" id="3040156"/>
    <lineage>
        <taxon>Eukaryota</taxon>
        <taxon>Fungi</taxon>
        <taxon>Dikarya</taxon>
        <taxon>Ascomycota</taxon>
        <taxon>Pezizomycotina</taxon>
        <taxon>Sordariomycetes</taxon>
        <taxon>Sordariomycetidae</taxon>
        <taxon>Sordariales</taxon>
        <taxon>Podosporaceae</taxon>
        <taxon>Podospora</taxon>
    </lineage>
</organism>
<dbReference type="GO" id="GO:0005886">
    <property type="term" value="C:plasma membrane"/>
    <property type="evidence" value="ECO:0007669"/>
    <property type="project" value="TreeGrafter"/>
</dbReference>
<sequence>MLAGVAIGLRVLQFIFGVAVLGLSVALVKAHVYGSAPTTTKYSSFTGGFAVFAALAGAVGLFIEAIPDLVNIALDGLSSILLLAGGIAWAVGYQGMQCRADGGTDNDLKLLNNALINQGQEGERYGFWDYDKTRQQNEDHLLSNCNKGLSDQILQFVAFAVGLGLIGVGYVRMRRGGKSASYV</sequence>
<evidence type="ECO:0000256" key="4">
    <source>
        <dbReference type="ARBA" id="ARBA00023136"/>
    </source>
</evidence>
<dbReference type="InterPro" id="IPR008253">
    <property type="entry name" value="Marvel"/>
</dbReference>
<feature type="domain" description="MARVEL" evidence="6">
    <location>
        <begin position="6"/>
        <end position="161"/>
    </location>
</feature>
<feature type="transmembrane region" description="Helical" evidence="5">
    <location>
        <begin position="45"/>
        <end position="63"/>
    </location>
</feature>
<evidence type="ECO:0000313" key="7">
    <source>
        <dbReference type="EMBL" id="KAK4449961.1"/>
    </source>
</evidence>
<feature type="transmembrane region" description="Helical" evidence="5">
    <location>
        <begin position="153"/>
        <end position="171"/>
    </location>
</feature>
<keyword evidence="2 5" id="KW-0812">Transmembrane</keyword>
<dbReference type="Pfam" id="PF01284">
    <property type="entry name" value="MARVEL"/>
    <property type="match status" value="1"/>
</dbReference>
<comment type="caution">
    <text evidence="7">The sequence shown here is derived from an EMBL/GenBank/DDBJ whole genome shotgun (WGS) entry which is preliminary data.</text>
</comment>
<evidence type="ECO:0000256" key="3">
    <source>
        <dbReference type="ARBA" id="ARBA00022989"/>
    </source>
</evidence>
<reference evidence="7" key="2">
    <citation type="submission" date="2023-05" db="EMBL/GenBank/DDBJ databases">
        <authorList>
            <consortium name="Lawrence Berkeley National Laboratory"/>
            <person name="Steindorff A."/>
            <person name="Hensen N."/>
            <person name="Bonometti L."/>
            <person name="Westerberg I."/>
            <person name="Brannstrom I.O."/>
            <person name="Guillou S."/>
            <person name="Cros-Aarteil S."/>
            <person name="Calhoun S."/>
            <person name="Haridas S."/>
            <person name="Kuo A."/>
            <person name="Mondo S."/>
            <person name="Pangilinan J."/>
            <person name="Riley R."/>
            <person name="Labutti K."/>
            <person name="Andreopoulos B."/>
            <person name="Lipzen A."/>
            <person name="Chen C."/>
            <person name="Yanf M."/>
            <person name="Daum C."/>
            <person name="Ng V."/>
            <person name="Clum A."/>
            <person name="Ohm R."/>
            <person name="Martin F."/>
            <person name="Silar P."/>
            <person name="Natvig D."/>
            <person name="Lalanne C."/>
            <person name="Gautier V."/>
            <person name="Ament-Velasquez S.L."/>
            <person name="Kruys A."/>
            <person name="Hutchinson M.I."/>
            <person name="Powell A.J."/>
            <person name="Barry K."/>
            <person name="Miller A.N."/>
            <person name="Grigoriev I.V."/>
            <person name="Debuchy R."/>
            <person name="Gladieux P."/>
            <person name="Thoren M.H."/>
            <person name="Johannesson H."/>
        </authorList>
    </citation>
    <scope>NUCLEOTIDE SEQUENCE</scope>
    <source>
        <strain evidence="7">PSN243</strain>
    </source>
</reference>
<dbReference type="GO" id="GO:0072659">
    <property type="term" value="P:protein localization to plasma membrane"/>
    <property type="evidence" value="ECO:0007669"/>
    <property type="project" value="TreeGrafter"/>
</dbReference>
<keyword evidence="4 5" id="KW-0472">Membrane</keyword>
<dbReference type="InterPro" id="IPR052649">
    <property type="entry name" value="NCE102-like"/>
</dbReference>
<keyword evidence="3 5" id="KW-1133">Transmembrane helix</keyword>